<dbReference type="Pfam" id="PF00392">
    <property type="entry name" value="GntR"/>
    <property type="match status" value="1"/>
</dbReference>
<dbReference type="Pfam" id="PF07729">
    <property type="entry name" value="FCD"/>
    <property type="match status" value="1"/>
</dbReference>
<feature type="region of interest" description="Disordered" evidence="4">
    <location>
        <begin position="1"/>
        <end position="31"/>
    </location>
</feature>
<evidence type="ECO:0000256" key="4">
    <source>
        <dbReference type="SAM" id="MobiDB-lite"/>
    </source>
</evidence>
<keyword evidence="3" id="KW-0804">Transcription</keyword>
<dbReference type="SMART" id="SM00345">
    <property type="entry name" value="HTH_GNTR"/>
    <property type="match status" value="1"/>
</dbReference>
<keyword evidence="1" id="KW-0805">Transcription regulation</keyword>
<dbReference type="PROSITE" id="PS50949">
    <property type="entry name" value="HTH_GNTR"/>
    <property type="match status" value="1"/>
</dbReference>
<dbReference type="Gene3D" id="1.10.10.10">
    <property type="entry name" value="Winged helix-like DNA-binding domain superfamily/Winged helix DNA-binding domain"/>
    <property type="match status" value="1"/>
</dbReference>
<dbReference type="InterPro" id="IPR011711">
    <property type="entry name" value="GntR_C"/>
</dbReference>
<evidence type="ECO:0000313" key="6">
    <source>
        <dbReference type="EMBL" id="TDE11435.1"/>
    </source>
</evidence>
<dbReference type="GO" id="GO:0003677">
    <property type="term" value="F:DNA binding"/>
    <property type="evidence" value="ECO:0007669"/>
    <property type="project" value="UniProtKB-KW"/>
</dbReference>
<accession>A0A4R5DKS3</accession>
<dbReference type="InterPro" id="IPR000524">
    <property type="entry name" value="Tscrpt_reg_HTH_GntR"/>
</dbReference>
<evidence type="ECO:0000256" key="3">
    <source>
        <dbReference type="ARBA" id="ARBA00023163"/>
    </source>
</evidence>
<name>A0A4R5DKS3_9ACTN</name>
<dbReference type="PANTHER" id="PTHR43537">
    <property type="entry name" value="TRANSCRIPTIONAL REGULATOR, GNTR FAMILY"/>
    <property type="match status" value="1"/>
</dbReference>
<dbReference type="InParanoid" id="A0A4R5DKS3"/>
<dbReference type="CDD" id="cd07377">
    <property type="entry name" value="WHTH_GntR"/>
    <property type="match status" value="1"/>
</dbReference>
<feature type="compositionally biased region" description="Polar residues" evidence="4">
    <location>
        <begin position="19"/>
        <end position="31"/>
    </location>
</feature>
<dbReference type="PANTHER" id="PTHR43537:SF5">
    <property type="entry name" value="UXU OPERON TRANSCRIPTIONAL REGULATOR"/>
    <property type="match status" value="1"/>
</dbReference>
<dbReference type="SUPFAM" id="SSF46785">
    <property type="entry name" value="Winged helix' DNA-binding domain"/>
    <property type="match status" value="1"/>
</dbReference>
<proteinExistence type="predicted"/>
<dbReference type="Gene3D" id="1.20.120.530">
    <property type="entry name" value="GntR ligand-binding domain-like"/>
    <property type="match status" value="1"/>
</dbReference>
<dbReference type="EMBL" id="SMKZ01000010">
    <property type="protein sequence ID" value="TDE11435.1"/>
    <property type="molecule type" value="Genomic_DNA"/>
</dbReference>
<dbReference type="InterPro" id="IPR008920">
    <property type="entry name" value="TF_FadR/GntR_C"/>
</dbReference>
<dbReference type="Proteomes" id="UP000294739">
    <property type="component" value="Unassembled WGS sequence"/>
</dbReference>
<keyword evidence="7" id="KW-1185">Reference proteome</keyword>
<protein>
    <submittedName>
        <fullName evidence="6">FadR family transcriptional regulator</fullName>
    </submittedName>
</protein>
<keyword evidence="2" id="KW-0238">DNA-binding</keyword>
<feature type="domain" description="HTH gntR-type" evidence="5">
    <location>
        <begin position="109"/>
        <end position="177"/>
    </location>
</feature>
<feature type="region of interest" description="Disordered" evidence="4">
    <location>
        <begin position="49"/>
        <end position="74"/>
    </location>
</feature>
<comment type="caution">
    <text evidence="6">The sequence shown here is derived from an EMBL/GenBank/DDBJ whole genome shotgun (WGS) entry which is preliminary data.</text>
</comment>
<evidence type="ECO:0000256" key="2">
    <source>
        <dbReference type="ARBA" id="ARBA00023125"/>
    </source>
</evidence>
<dbReference type="SMART" id="SM00895">
    <property type="entry name" value="FCD"/>
    <property type="match status" value="1"/>
</dbReference>
<dbReference type="GO" id="GO:0003700">
    <property type="term" value="F:DNA-binding transcription factor activity"/>
    <property type="evidence" value="ECO:0007669"/>
    <property type="project" value="InterPro"/>
</dbReference>
<dbReference type="InterPro" id="IPR036390">
    <property type="entry name" value="WH_DNA-bd_sf"/>
</dbReference>
<gene>
    <name evidence="6" type="ORF">E1269_09195</name>
</gene>
<organism evidence="6 7">
    <name type="scientific">Jiangella asiatica</name>
    <dbReference type="NCBI Taxonomy" id="2530372"/>
    <lineage>
        <taxon>Bacteria</taxon>
        <taxon>Bacillati</taxon>
        <taxon>Actinomycetota</taxon>
        <taxon>Actinomycetes</taxon>
        <taxon>Jiangellales</taxon>
        <taxon>Jiangellaceae</taxon>
        <taxon>Jiangella</taxon>
    </lineage>
</organism>
<dbReference type="SUPFAM" id="SSF48008">
    <property type="entry name" value="GntR ligand-binding domain-like"/>
    <property type="match status" value="1"/>
</dbReference>
<dbReference type="InterPro" id="IPR036388">
    <property type="entry name" value="WH-like_DNA-bd_sf"/>
</dbReference>
<dbReference type="AlphaFoldDB" id="A0A4R5DKS3"/>
<reference evidence="6 7" key="1">
    <citation type="submission" date="2019-03" db="EMBL/GenBank/DDBJ databases">
        <title>Draft genome sequences of novel Actinobacteria.</title>
        <authorList>
            <person name="Sahin N."/>
            <person name="Ay H."/>
            <person name="Saygin H."/>
        </authorList>
    </citation>
    <scope>NUCLEOTIDE SEQUENCE [LARGE SCALE GENOMIC DNA]</scope>
    <source>
        <strain evidence="6 7">5K138</strain>
    </source>
</reference>
<evidence type="ECO:0000256" key="1">
    <source>
        <dbReference type="ARBA" id="ARBA00023015"/>
    </source>
</evidence>
<dbReference type="PRINTS" id="PR00035">
    <property type="entry name" value="HTHGNTR"/>
</dbReference>
<evidence type="ECO:0000259" key="5">
    <source>
        <dbReference type="PROSITE" id="PS50949"/>
    </source>
</evidence>
<dbReference type="OrthoDB" id="4164516at2"/>
<sequence length="343" mass="37293">MSNSPSSAAMRGRPGAKNDSPQPTSPPSVSMRTMVQSKFASTTAVVTLRMRTSPPSVERRRNRQPGVRPRDSARSEVCIRTSLAVKLSDSSLAILPRMVEGNTRRVQRQSLPDLVIESLLTDVERGTIKPGETLPPEAELAAQFGVSRAVVREALRSLQVHGVVEIVNGVGSVIRPLTSTPLATYFSFATRLKDVSTIELLEVRRGVEVEVARLAASRATADDTANLSDLVDAMGQETGDPGRYAELDTAFHLAIARASQNAMLAHLVEAIRIPLRASIERGLDVWIDAGHIDTVQQIHADILTAITSRDPARAISAMDYHFEQVLLMIEGRLARPGRLTDKL</sequence>
<evidence type="ECO:0000313" key="7">
    <source>
        <dbReference type="Proteomes" id="UP000294739"/>
    </source>
</evidence>